<dbReference type="EMBL" id="JAGPNK010000024">
    <property type="protein sequence ID" value="KAH7304284.1"/>
    <property type="molecule type" value="Genomic_DNA"/>
</dbReference>
<dbReference type="Pfam" id="PF01565">
    <property type="entry name" value="FAD_binding_4"/>
    <property type="match status" value="1"/>
</dbReference>
<feature type="domain" description="FAD-binding PCMH-type" evidence="5">
    <location>
        <begin position="42"/>
        <end position="234"/>
    </location>
</feature>
<keyword evidence="2" id="KW-0285">Flavoprotein</keyword>
<organism evidence="6 7">
    <name type="scientific">Stachybotrys elegans</name>
    <dbReference type="NCBI Taxonomy" id="80388"/>
    <lineage>
        <taxon>Eukaryota</taxon>
        <taxon>Fungi</taxon>
        <taxon>Dikarya</taxon>
        <taxon>Ascomycota</taxon>
        <taxon>Pezizomycotina</taxon>
        <taxon>Sordariomycetes</taxon>
        <taxon>Hypocreomycetidae</taxon>
        <taxon>Hypocreales</taxon>
        <taxon>Stachybotryaceae</taxon>
        <taxon>Stachybotrys</taxon>
    </lineage>
</organism>
<proteinExistence type="inferred from homology"/>
<dbReference type="SUPFAM" id="SSF56176">
    <property type="entry name" value="FAD-binding/transporter-associated domain-like"/>
    <property type="match status" value="1"/>
</dbReference>
<dbReference type="OrthoDB" id="2151789at2759"/>
<dbReference type="InterPro" id="IPR016166">
    <property type="entry name" value="FAD-bd_PCMH"/>
</dbReference>
<dbReference type="GO" id="GO:0016491">
    <property type="term" value="F:oxidoreductase activity"/>
    <property type="evidence" value="ECO:0007669"/>
    <property type="project" value="UniProtKB-KW"/>
</dbReference>
<dbReference type="InterPro" id="IPR012951">
    <property type="entry name" value="BBE"/>
</dbReference>
<dbReference type="GO" id="GO:0071949">
    <property type="term" value="F:FAD binding"/>
    <property type="evidence" value="ECO:0007669"/>
    <property type="project" value="InterPro"/>
</dbReference>
<keyword evidence="7" id="KW-1185">Reference proteome</keyword>
<evidence type="ECO:0000256" key="4">
    <source>
        <dbReference type="ARBA" id="ARBA00023002"/>
    </source>
</evidence>
<evidence type="ECO:0000256" key="3">
    <source>
        <dbReference type="ARBA" id="ARBA00022827"/>
    </source>
</evidence>
<dbReference type="InterPro" id="IPR016169">
    <property type="entry name" value="FAD-bd_PCMH_sub2"/>
</dbReference>
<evidence type="ECO:0000313" key="7">
    <source>
        <dbReference type="Proteomes" id="UP000813444"/>
    </source>
</evidence>
<reference evidence="6" key="1">
    <citation type="journal article" date="2021" name="Nat. Commun.">
        <title>Genetic determinants of endophytism in the Arabidopsis root mycobiome.</title>
        <authorList>
            <person name="Mesny F."/>
            <person name="Miyauchi S."/>
            <person name="Thiergart T."/>
            <person name="Pickel B."/>
            <person name="Atanasova L."/>
            <person name="Karlsson M."/>
            <person name="Huettel B."/>
            <person name="Barry K.W."/>
            <person name="Haridas S."/>
            <person name="Chen C."/>
            <person name="Bauer D."/>
            <person name="Andreopoulos W."/>
            <person name="Pangilinan J."/>
            <person name="LaButti K."/>
            <person name="Riley R."/>
            <person name="Lipzen A."/>
            <person name="Clum A."/>
            <person name="Drula E."/>
            <person name="Henrissat B."/>
            <person name="Kohler A."/>
            <person name="Grigoriev I.V."/>
            <person name="Martin F.M."/>
            <person name="Hacquard S."/>
        </authorList>
    </citation>
    <scope>NUCLEOTIDE SEQUENCE</scope>
    <source>
        <strain evidence="6">MPI-CAGE-CH-0235</strain>
    </source>
</reference>
<dbReference type="Gene3D" id="3.30.43.10">
    <property type="entry name" value="Uridine Diphospho-n-acetylenolpyruvylglucosamine Reductase, domain 2"/>
    <property type="match status" value="1"/>
</dbReference>
<dbReference type="Gene3D" id="3.40.462.20">
    <property type="match status" value="1"/>
</dbReference>
<keyword evidence="3" id="KW-0274">FAD</keyword>
<keyword evidence="4" id="KW-0560">Oxidoreductase</keyword>
<accession>A0A8K0SHX9</accession>
<evidence type="ECO:0000313" key="6">
    <source>
        <dbReference type="EMBL" id="KAH7304284.1"/>
    </source>
</evidence>
<comment type="similarity">
    <text evidence="1">Belongs to the oxygen-dependent FAD-linked oxidoreductase family.</text>
</comment>
<dbReference type="InterPro" id="IPR006094">
    <property type="entry name" value="Oxid_FAD_bind_N"/>
</dbReference>
<dbReference type="Gene3D" id="3.30.465.10">
    <property type="match status" value="1"/>
</dbReference>
<gene>
    <name evidence="6" type="ORF">B0I35DRAFT_495371</name>
</gene>
<evidence type="ECO:0000259" key="5">
    <source>
        <dbReference type="PROSITE" id="PS51387"/>
    </source>
</evidence>
<dbReference type="InterPro" id="IPR036318">
    <property type="entry name" value="FAD-bd_PCMH-like_sf"/>
</dbReference>
<dbReference type="PROSITE" id="PS51387">
    <property type="entry name" value="FAD_PCMH"/>
    <property type="match status" value="1"/>
</dbReference>
<evidence type="ECO:0000256" key="2">
    <source>
        <dbReference type="ARBA" id="ARBA00022630"/>
    </source>
</evidence>
<evidence type="ECO:0000256" key="1">
    <source>
        <dbReference type="ARBA" id="ARBA00005466"/>
    </source>
</evidence>
<protein>
    <recommendedName>
        <fullName evidence="5">FAD-binding PCMH-type domain-containing protein</fullName>
    </recommendedName>
</protein>
<dbReference type="InterPro" id="IPR016167">
    <property type="entry name" value="FAD-bd_PCMH_sub1"/>
</dbReference>
<dbReference type="Proteomes" id="UP000813444">
    <property type="component" value="Unassembled WGS sequence"/>
</dbReference>
<name>A0A8K0SHX9_9HYPO</name>
<dbReference type="AlphaFoldDB" id="A0A8K0SHX9"/>
<dbReference type="PANTHER" id="PTHR42973">
    <property type="entry name" value="BINDING OXIDOREDUCTASE, PUTATIVE (AFU_ORTHOLOGUE AFUA_1G17690)-RELATED"/>
    <property type="match status" value="1"/>
</dbReference>
<dbReference type="InterPro" id="IPR050416">
    <property type="entry name" value="FAD-linked_Oxidoreductase"/>
</dbReference>
<comment type="caution">
    <text evidence="6">The sequence shown here is derived from an EMBL/GenBank/DDBJ whole genome shotgun (WGS) entry which is preliminary data.</text>
</comment>
<dbReference type="Pfam" id="PF08031">
    <property type="entry name" value="BBE"/>
    <property type="match status" value="1"/>
</dbReference>
<sequence length="507" mass="53555">MVKVACGICCLALSRQLPGRVFGPGDSEYSHSLASYYSAQGAATYPSCIVSPLTTLEVSTAVQVLSTGGGDAAKSLPACKFAIRSGGHATFAGASNIDGGVTIDLSGLTGIELLSAPTPLSLAPGTTPPPIVSVGVGSRWGSVYDYLDDLHLSVNGGRAAGVGVAGLTLGGGISYFGPRFGWTCDTVKNYEVVLGNGTIVNANDNENANLLWALRGGGNNIGIVTRIDLETFPQEELWGGQVVTMFDTVDEQIAALAAFNDPGTYDEFASLITTFAYSADLGIQVVVNNMEYTKPVEDPPVFHPLLSIPALTSTQRIANITDLTRETEANNPNGLRHSTWLTASWGYRQGSATLTIQSTVPAIKATVDAWEASLPSIQGIPGLLWGLGMDPLPPQLYAVHSDSSALGLTNRNDTALIVIHLTMTWLNAADDNIIDEAAKALVTAIKRETGALDALDPYIYVNYAAPWQRPIESYGQESVERLRRVRSEYDPAGVFTNLVSGGFKIPG</sequence>
<dbReference type="PANTHER" id="PTHR42973:SF22">
    <property type="entry name" value="FAD-BINDING PCMH-TYPE DOMAIN-CONTAINING PROTEIN-RELATED"/>
    <property type="match status" value="1"/>
</dbReference>